<evidence type="ECO:0000313" key="7">
    <source>
        <dbReference type="Proteomes" id="UP001162030"/>
    </source>
</evidence>
<evidence type="ECO:0000256" key="2">
    <source>
        <dbReference type="ARBA" id="ARBA00023136"/>
    </source>
</evidence>
<dbReference type="RefSeq" id="WP_036268305.1">
    <property type="nucleotide sequence ID" value="NZ_OX458333.1"/>
</dbReference>
<dbReference type="Gene3D" id="3.30.1450.10">
    <property type="match status" value="1"/>
</dbReference>
<dbReference type="HAMAP" id="MF_00925">
    <property type="entry name" value="OM_assembly_BamE"/>
    <property type="match status" value="1"/>
</dbReference>
<keyword evidence="1 4" id="KW-0732">Signal</keyword>
<feature type="domain" description="Outer membrane protein assembly factor BamE" evidence="5">
    <location>
        <begin position="39"/>
        <end position="104"/>
    </location>
</feature>
<accession>A0ABM9I0U7</accession>
<dbReference type="PANTHER" id="PTHR37482:SF1">
    <property type="entry name" value="OUTER MEMBRANE PROTEIN ASSEMBLY FACTOR BAME"/>
    <property type="match status" value="1"/>
</dbReference>
<sequence length="150" mass="17135">MVKRVTVITYCLSLFLAGCSVNKLKDYLPGVYEIDIHQGNIVSQQMVDQLRPGMTKRQVAFIMGTPLLVDPFHDNRWDYLYSNEPGGKPRIQKRITLVFDKDELIGLQGDFRPGNLPEIEPGKDVTIDIPKIEREKSLWEKITGLFGKND</sequence>
<name>A0ABM9I0U7_9GAMM</name>
<evidence type="ECO:0000259" key="5">
    <source>
        <dbReference type="Pfam" id="PF04355"/>
    </source>
</evidence>
<evidence type="ECO:0000256" key="4">
    <source>
        <dbReference type="HAMAP-Rule" id="MF_00925"/>
    </source>
</evidence>
<dbReference type="Pfam" id="PF04355">
    <property type="entry name" value="BamE"/>
    <property type="match status" value="1"/>
</dbReference>
<comment type="similarity">
    <text evidence="4">Belongs to the BamE family.</text>
</comment>
<evidence type="ECO:0000256" key="1">
    <source>
        <dbReference type="ARBA" id="ARBA00022729"/>
    </source>
</evidence>
<protein>
    <recommendedName>
        <fullName evidence="4">Outer membrane protein assembly factor BamE</fullName>
    </recommendedName>
</protein>
<keyword evidence="4" id="KW-0564">Palmitate</keyword>
<keyword evidence="7" id="KW-1185">Reference proteome</keyword>
<gene>
    <name evidence="4 6" type="primary">bamE</name>
    <name evidence="6" type="ORF">MSZNOR_1872</name>
</gene>
<evidence type="ECO:0000313" key="6">
    <source>
        <dbReference type="EMBL" id="CAI8816320.1"/>
    </source>
</evidence>
<dbReference type="PANTHER" id="PTHR37482">
    <property type="entry name" value="OUTER MEMBRANE PROTEIN ASSEMBLY FACTOR BAME"/>
    <property type="match status" value="1"/>
</dbReference>
<keyword evidence="2 4" id="KW-0472">Membrane</keyword>
<comment type="subcellular location">
    <subcellularLocation>
        <location evidence="4">Cell outer membrane</location>
        <topology evidence="4">Lipid-anchor</topology>
    </subcellularLocation>
</comment>
<dbReference type="InterPro" id="IPR026592">
    <property type="entry name" value="BamE"/>
</dbReference>
<dbReference type="InterPro" id="IPR037873">
    <property type="entry name" value="BamE-like"/>
</dbReference>
<reference evidence="6 7" key="1">
    <citation type="submission" date="2023-03" db="EMBL/GenBank/DDBJ databases">
        <authorList>
            <person name="Pearce D."/>
        </authorList>
    </citation>
    <scope>NUCLEOTIDE SEQUENCE [LARGE SCALE GENOMIC DNA]</scope>
    <source>
        <strain evidence="6">Msz</strain>
    </source>
</reference>
<evidence type="ECO:0000256" key="3">
    <source>
        <dbReference type="ARBA" id="ARBA00023237"/>
    </source>
</evidence>
<dbReference type="PROSITE" id="PS51257">
    <property type="entry name" value="PROKAR_LIPOPROTEIN"/>
    <property type="match status" value="1"/>
</dbReference>
<dbReference type="InterPro" id="IPR007450">
    <property type="entry name" value="BamE_dom"/>
</dbReference>
<comment type="function">
    <text evidence="4">Part of the outer membrane protein assembly complex, which is involved in assembly and insertion of beta-barrel proteins into the outer membrane.</text>
</comment>
<keyword evidence="4" id="KW-0449">Lipoprotein</keyword>
<proteinExistence type="inferred from homology"/>
<dbReference type="EMBL" id="OX458333">
    <property type="protein sequence ID" value="CAI8816320.1"/>
    <property type="molecule type" value="Genomic_DNA"/>
</dbReference>
<comment type="subunit">
    <text evidence="4">Part of the Bam complex.</text>
</comment>
<dbReference type="Proteomes" id="UP001162030">
    <property type="component" value="Chromosome"/>
</dbReference>
<organism evidence="6 7">
    <name type="scientific">Methylocaldum szegediense</name>
    <dbReference type="NCBI Taxonomy" id="73780"/>
    <lineage>
        <taxon>Bacteria</taxon>
        <taxon>Pseudomonadati</taxon>
        <taxon>Pseudomonadota</taxon>
        <taxon>Gammaproteobacteria</taxon>
        <taxon>Methylococcales</taxon>
        <taxon>Methylococcaceae</taxon>
        <taxon>Methylocaldum</taxon>
    </lineage>
</organism>
<keyword evidence="3 4" id="KW-0998">Cell outer membrane</keyword>